<feature type="region of interest" description="Disordered" evidence="1">
    <location>
        <begin position="1"/>
        <end position="23"/>
    </location>
</feature>
<evidence type="ECO:0000313" key="3">
    <source>
        <dbReference type="EMBL" id="OIQ87728.1"/>
    </source>
</evidence>
<dbReference type="AlphaFoldDB" id="A0A1J5QW32"/>
<evidence type="ECO:0000256" key="1">
    <source>
        <dbReference type="SAM" id="MobiDB-lite"/>
    </source>
</evidence>
<protein>
    <recommendedName>
        <fullName evidence="2">DUF362 domain-containing protein</fullName>
    </recommendedName>
</protein>
<organism evidence="3">
    <name type="scientific">mine drainage metagenome</name>
    <dbReference type="NCBI Taxonomy" id="410659"/>
    <lineage>
        <taxon>unclassified sequences</taxon>
        <taxon>metagenomes</taxon>
        <taxon>ecological metagenomes</taxon>
    </lineage>
</organism>
<evidence type="ECO:0000259" key="2">
    <source>
        <dbReference type="Pfam" id="PF04015"/>
    </source>
</evidence>
<proteinExistence type="predicted"/>
<gene>
    <name evidence="3" type="ORF">GALL_304060</name>
</gene>
<sequence>MMLVDGVDGRPPEGQLARPQSSPVAAATAADGDTAALLDAALDSIDFTGRWSARGARSRALILVDLGAFERDSAVLPSRPLVERLIDRLAMLGWSEIAIASTADSSSTWAENRAFVVLADLFGYCYETAGGTPYDIVDLSENLVDAGFPQGSVLAGSPLSASWREADLRIVVAKACTDQRDGIVLAANTLLCALPLHDKDMAYRVAMDAADAVSLLLDLAAPELTIIDLHGVAHGSGGRALPRRADTGALVAAYDLLAADAAAAAKMGADPATSPLWAGLVARRGLPTLDLVGGDLAPLPGVRLADPAIVDSTRARDRSAIFGRMVPPWIQSVDQTLFAFRNPLDAKIHDALVARLDHPDDDLIARVGLVLINQLCAAVAFGLDAWRVNHDKDLVSLRRAGVSPETLACTEADYQQMELELDGLQTWLAGDTDSAEGRAAMRSLRWRKLDRAVVFSFARDYPVPFDAFTARVDISRTIQLMNDYIGGTILVQERDEQGRPLRQVERNLYLPQPNYLAWWGGKNIDVSKIERVRYDAGRHRMDWKTIKSENASAVHDDGMVTFEAVDRASTRVTILGRQLFALPPIIEAARLEQYPALEAHLIEHAYTNFFSRTFANFEALLDGRQIVIGAPLPGLMSPTQTLPRPIDVMADTAARLAEVLGPLLQGFASAPPKALSRQSAKPVSRMDPDGFVHFQPSLPTPAEAADPGLLPFRWWEDFAAGYAEAVLRDISMSAPLNTQREAGAP</sequence>
<dbReference type="EMBL" id="MLJW01000407">
    <property type="protein sequence ID" value="OIQ87728.1"/>
    <property type="molecule type" value="Genomic_DNA"/>
</dbReference>
<accession>A0A1J5QW32</accession>
<dbReference type="Pfam" id="PF04015">
    <property type="entry name" value="DUF362"/>
    <property type="match status" value="1"/>
</dbReference>
<reference evidence="3" key="1">
    <citation type="submission" date="2016-10" db="EMBL/GenBank/DDBJ databases">
        <title>Sequence of Gallionella enrichment culture.</title>
        <authorList>
            <person name="Poehlein A."/>
            <person name="Muehling M."/>
            <person name="Daniel R."/>
        </authorList>
    </citation>
    <scope>NUCLEOTIDE SEQUENCE</scope>
</reference>
<dbReference type="InterPro" id="IPR007160">
    <property type="entry name" value="DUF362"/>
</dbReference>
<feature type="domain" description="DUF362" evidence="2">
    <location>
        <begin position="68"/>
        <end position="264"/>
    </location>
</feature>
<name>A0A1J5QW32_9ZZZZ</name>
<comment type="caution">
    <text evidence="3">The sequence shown here is derived from an EMBL/GenBank/DDBJ whole genome shotgun (WGS) entry which is preliminary data.</text>
</comment>